<evidence type="ECO:0000256" key="1">
    <source>
        <dbReference type="SAM" id="Phobius"/>
    </source>
</evidence>
<dbReference type="Proteomes" id="UP000006352">
    <property type="component" value="Unassembled WGS sequence"/>
</dbReference>
<accession>J7S6D0</accession>
<name>J7S6D0_9APHY</name>
<keyword evidence="1" id="KW-0472">Membrane</keyword>
<dbReference type="AlphaFoldDB" id="J7S6D0"/>
<feature type="transmembrane region" description="Helical" evidence="1">
    <location>
        <begin position="55"/>
        <end position="74"/>
    </location>
</feature>
<dbReference type="HOGENOM" id="CLU_2671077_0_0_1"/>
<protein>
    <submittedName>
        <fullName evidence="2">Uncharacterized protein</fullName>
    </submittedName>
</protein>
<gene>
    <name evidence="2" type="ORF">FIBRA_09358</name>
</gene>
<dbReference type="GeneID" id="24101939"/>
<reference evidence="2 3" key="1">
    <citation type="journal article" date="2012" name="Appl. Environ. Microbiol.">
        <title>Short-read sequencing for genomic analysis of the brown rot fungus Fibroporia radiculosa.</title>
        <authorList>
            <person name="Tang J.D."/>
            <person name="Perkins A.D."/>
            <person name="Sonstegard T.S."/>
            <person name="Schroeder S.G."/>
            <person name="Burgess S.C."/>
            <person name="Diehl S.V."/>
        </authorList>
    </citation>
    <scope>NUCLEOTIDE SEQUENCE [LARGE SCALE GENOMIC DNA]</scope>
    <source>
        <strain evidence="2 3">TFFH 294</strain>
    </source>
</reference>
<keyword evidence="1" id="KW-1133">Transmembrane helix</keyword>
<dbReference type="EMBL" id="HE797624">
    <property type="protein sequence ID" value="CCM07039.1"/>
    <property type="molecule type" value="Genomic_DNA"/>
</dbReference>
<evidence type="ECO:0000313" key="3">
    <source>
        <dbReference type="Proteomes" id="UP000006352"/>
    </source>
</evidence>
<dbReference type="InParanoid" id="J7S6D0"/>
<organism evidence="2 3">
    <name type="scientific">Fibroporia radiculosa</name>
    <dbReference type="NCBI Taxonomy" id="599839"/>
    <lineage>
        <taxon>Eukaryota</taxon>
        <taxon>Fungi</taxon>
        <taxon>Dikarya</taxon>
        <taxon>Basidiomycota</taxon>
        <taxon>Agaricomycotina</taxon>
        <taxon>Agaricomycetes</taxon>
        <taxon>Polyporales</taxon>
        <taxon>Fibroporiaceae</taxon>
        <taxon>Fibroporia</taxon>
    </lineage>
</organism>
<proteinExistence type="predicted"/>
<dbReference type="RefSeq" id="XP_012177060.1">
    <property type="nucleotide sequence ID" value="XM_012321670.1"/>
</dbReference>
<keyword evidence="1" id="KW-0812">Transmembrane</keyword>
<evidence type="ECO:0000313" key="2">
    <source>
        <dbReference type="EMBL" id="CCM07039.1"/>
    </source>
</evidence>
<keyword evidence="3" id="KW-1185">Reference proteome</keyword>
<sequence length="75" mass="8440">MTKWVTRTGLIECSCASLTLVETNSAAKPLCRTVTKYNGGFYIDRFCKKGQQFNMLYKFLDTFVASMILIALSVT</sequence>